<dbReference type="InterPro" id="IPR000073">
    <property type="entry name" value="AB_hydrolase_1"/>
</dbReference>
<evidence type="ECO:0000313" key="4">
    <source>
        <dbReference type="EMBL" id="MCV2885097.1"/>
    </source>
</evidence>
<proteinExistence type="inferred from homology"/>
<sequence length="279" mass="31120">MREIIFDSVVPALSGLSNDQTDKPLLLALHGWLDNAASFLPLSKYLSQYHIVALDFAGHGKSAHRPAGAHYHLLDYVHDLHQVVEQQRWTSFTLLGHSMGGIIATLYAATFPEYIEKLITIESFGPLTKPAADAPSQLKTAIESRIANEKSDIRHPTQLETVVSARQKAGDMSRESAQLLVSRNLDLSSEPMKWKTDRKLRTTSSLRLTEPQAEAFMSAITCPVLTIMGTKGFDMMKKALSERQSMVKQLKIVTCQGGHHLHMDNPLDVAEQIIYFLEQ</sequence>
<dbReference type="PRINTS" id="PR00111">
    <property type="entry name" value="ABHYDROLASE"/>
</dbReference>
<comment type="similarity">
    <text evidence="1">Belongs to the AB hydrolase superfamily.</text>
</comment>
<accession>A0ABT3A9Z2</accession>
<keyword evidence="2 4" id="KW-0378">Hydrolase</keyword>
<protein>
    <submittedName>
        <fullName evidence="4">Alpha/beta hydrolase</fullName>
    </submittedName>
</protein>
<dbReference type="PANTHER" id="PTHR43798">
    <property type="entry name" value="MONOACYLGLYCEROL LIPASE"/>
    <property type="match status" value="1"/>
</dbReference>
<dbReference type="InterPro" id="IPR050266">
    <property type="entry name" value="AB_hydrolase_sf"/>
</dbReference>
<dbReference type="PANTHER" id="PTHR43798:SF14">
    <property type="entry name" value="SERINE HYDROLASE-LIKE PROTEIN DDB_G0286239"/>
    <property type="match status" value="1"/>
</dbReference>
<evidence type="ECO:0000256" key="1">
    <source>
        <dbReference type="ARBA" id="ARBA00008645"/>
    </source>
</evidence>
<comment type="caution">
    <text evidence="4">The sequence shown here is derived from an EMBL/GenBank/DDBJ whole genome shotgun (WGS) entry which is preliminary data.</text>
</comment>
<organism evidence="4 5">
    <name type="scientific">Fluctibacter corallii</name>
    <dbReference type="NCBI Taxonomy" id="2984329"/>
    <lineage>
        <taxon>Bacteria</taxon>
        <taxon>Pseudomonadati</taxon>
        <taxon>Pseudomonadota</taxon>
        <taxon>Gammaproteobacteria</taxon>
        <taxon>Alteromonadales</taxon>
        <taxon>Alteromonadaceae</taxon>
        <taxon>Fluctibacter</taxon>
    </lineage>
</organism>
<dbReference type="Gene3D" id="3.40.50.1820">
    <property type="entry name" value="alpha/beta hydrolase"/>
    <property type="match status" value="1"/>
</dbReference>
<gene>
    <name evidence="4" type="ORF">OE749_10380</name>
</gene>
<reference evidence="4 5" key="1">
    <citation type="submission" date="2022-10" db="EMBL/GenBank/DDBJ databases">
        <title>Aestuariibacter sp. AA17 isolated from Montipora capitata coral fragment.</title>
        <authorList>
            <person name="Emsley S.A."/>
            <person name="Pfannmuller K.M."/>
            <person name="Loughran R.M."/>
            <person name="Shlafstein M."/>
            <person name="Papke E."/>
            <person name="Saw J.H."/>
            <person name="Ushijima B."/>
            <person name="Videau P."/>
        </authorList>
    </citation>
    <scope>NUCLEOTIDE SEQUENCE [LARGE SCALE GENOMIC DNA]</scope>
    <source>
        <strain evidence="4 5">AA17</strain>
    </source>
</reference>
<dbReference type="RefSeq" id="WP_263712389.1">
    <property type="nucleotide sequence ID" value="NZ_JAOWKX010000005.1"/>
</dbReference>
<dbReference type="EMBL" id="JAOWKX010000005">
    <property type="protein sequence ID" value="MCV2885097.1"/>
    <property type="molecule type" value="Genomic_DNA"/>
</dbReference>
<evidence type="ECO:0000259" key="3">
    <source>
        <dbReference type="Pfam" id="PF00561"/>
    </source>
</evidence>
<evidence type="ECO:0000313" key="5">
    <source>
        <dbReference type="Proteomes" id="UP001652504"/>
    </source>
</evidence>
<dbReference type="SUPFAM" id="SSF53474">
    <property type="entry name" value="alpha/beta-Hydrolases"/>
    <property type="match status" value="1"/>
</dbReference>
<keyword evidence="5" id="KW-1185">Reference proteome</keyword>
<dbReference type="InterPro" id="IPR029058">
    <property type="entry name" value="AB_hydrolase_fold"/>
</dbReference>
<dbReference type="Pfam" id="PF00561">
    <property type="entry name" value="Abhydrolase_1"/>
    <property type="match status" value="1"/>
</dbReference>
<dbReference type="Proteomes" id="UP001652504">
    <property type="component" value="Unassembled WGS sequence"/>
</dbReference>
<evidence type="ECO:0000256" key="2">
    <source>
        <dbReference type="ARBA" id="ARBA00022801"/>
    </source>
</evidence>
<name>A0ABT3A9Z2_9ALTE</name>
<dbReference type="GO" id="GO:0016787">
    <property type="term" value="F:hydrolase activity"/>
    <property type="evidence" value="ECO:0007669"/>
    <property type="project" value="UniProtKB-KW"/>
</dbReference>
<feature type="domain" description="AB hydrolase-1" evidence="3">
    <location>
        <begin position="24"/>
        <end position="227"/>
    </location>
</feature>